<dbReference type="NCBIfam" id="NF038353">
    <property type="entry name" value="FxLYD_dom"/>
    <property type="match status" value="1"/>
</dbReference>
<evidence type="ECO:0000313" key="2">
    <source>
        <dbReference type="Proteomes" id="UP000075398"/>
    </source>
</evidence>
<sequence length="127" mass="14436">MKKLIIIFSFVTLALLIGCISQTPEGIILKDKEIPGCTPDISIMSVRWESEKLIVSGEVNNNCGKDATDFSIKGQYYTKDGKDLGIDRVIVKEVNDKTKKSFTISFPDPQKKISRYELSIDRIYWKQ</sequence>
<evidence type="ECO:0008006" key="3">
    <source>
        <dbReference type="Google" id="ProtNLM"/>
    </source>
</evidence>
<name>A0A150IRD0_9EURY</name>
<dbReference type="AlphaFoldDB" id="A0A150IRD0"/>
<dbReference type="Proteomes" id="UP000075398">
    <property type="component" value="Unassembled WGS sequence"/>
</dbReference>
<dbReference type="InterPro" id="IPR047676">
    <property type="entry name" value="FxLYD_dom"/>
</dbReference>
<evidence type="ECO:0000313" key="1">
    <source>
        <dbReference type="EMBL" id="KYC47530.1"/>
    </source>
</evidence>
<dbReference type="EMBL" id="LNGC01000149">
    <property type="protein sequence ID" value="KYC47530.1"/>
    <property type="molecule type" value="Genomic_DNA"/>
</dbReference>
<organism evidence="1 2">
    <name type="scientific">Candidatus Methanofastidiosum methylothiophilum</name>
    <dbReference type="NCBI Taxonomy" id="1705564"/>
    <lineage>
        <taxon>Archaea</taxon>
        <taxon>Methanobacteriati</taxon>
        <taxon>Methanobacteriota</taxon>
        <taxon>Stenosarchaea group</taxon>
        <taxon>Candidatus Methanofastidiosia</taxon>
        <taxon>Candidatus Methanofastidiosales</taxon>
        <taxon>Candidatus Methanofastidiosaceae</taxon>
        <taxon>Candidatus Methanofastidiosum</taxon>
    </lineage>
</organism>
<accession>A0A150IRD0</accession>
<reference evidence="1 2" key="1">
    <citation type="journal article" date="2016" name="ISME J.">
        <title>Chasing the elusive Euryarchaeota class WSA2: genomes reveal a uniquely fastidious methyl-reducing methanogen.</title>
        <authorList>
            <person name="Nobu M.K."/>
            <person name="Narihiro T."/>
            <person name="Kuroda K."/>
            <person name="Mei R."/>
            <person name="Liu W.T."/>
        </authorList>
    </citation>
    <scope>NUCLEOTIDE SEQUENCE [LARGE SCALE GENOMIC DNA]</scope>
    <source>
        <strain evidence="1">U1lsi0528_Bin055</strain>
    </source>
</reference>
<protein>
    <recommendedName>
        <fullName evidence="3">Lipoprotein</fullName>
    </recommendedName>
</protein>
<dbReference type="PROSITE" id="PS51257">
    <property type="entry name" value="PROKAR_LIPOPROTEIN"/>
    <property type="match status" value="1"/>
</dbReference>
<gene>
    <name evidence="1" type="ORF">AMQ22_01960</name>
</gene>
<proteinExistence type="predicted"/>
<comment type="caution">
    <text evidence="1">The sequence shown here is derived from an EMBL/GenBank/DDBJ whole genome shotgun (WGS) entry which is preliminary data.</text>
</comment>